<evidence type="ECO:0000256" key="2">
    <source>
        <dbReference type="SAM" id="Phobius"/>
    </source>
</evidence>
<dbReference type="EMBL" id="CP110820">
    <property type="protein sequence ID" value="WPX96569.1"/>
    <property type="molecule type" value="Genomic_DNA"/>
</dbReference>
<keyword evidence="4" id="KW-1185">Reference proteome</keyword>
<sequence length="366" mass="40057">MNFYMLLQLSHKFKKLSAKLRIVIIFLIVLTIWMLSAVFKGKEAPNVINQPNLNYKVSKSVAVNKDKTLSFTGITKAEEHVILTSELNGKVVSILAKNGSFLKRGSEIVQLDQKNYLQSYNAAKEDLANKEILYQSALKLKQQGLGSNASLADSKAKLYDAKANMKQAKINLDNSIIKAPYDGVIDEINAKVGGYLTAGSPVGKFLSNKIIKIKFSVPNSQFDDVKRSTGVSLVIDGKEVNIKKLSSLSCSANDVTKTYAAEVLTDNTELGLKSGQIVRVVVNAGSFLAHKVNQSTINIDVSGNVGVKILNKEKVVEFVPVEIIGEDSDGFWVINLPESVKIITLGHQYLQAGEKLVHMNKDGKDL</sequence>
<organism evidence="3 4">
    <name type="scientific">Candidatus Bandiella euplotis</name>
    <dbReference type="NCBI Taxonomy" id="1664265"/>
    <lineage>
        <taxon>Bacteria</taxon>
        <taxon>Pseudomonadati</taxon>
        <taxon>Pseudomonadota</taxon>
        <taxon>Alphaproteobacteria</taxon>
        <taxon>Rickettsiales</taxon>
        <taxon>Candidatus Midichloriaceae</taxon>
        <taxon>Candidatus Bandiella</taxon>
    </lineage>
</organism>
<dbReference type="RefSeq" id="WP_323733329.1">
    <property type="nucleotide sequence ID" value="NZ_CP110820.1"/>
</dbReference>
<protein>
    <submittedName>
        <fullName evidence="3">HlyD family efflux RND transporter periplasmic adaptor secretion protein</fullName>
    </submittedName>
</protein>
<dbReference type="PANTHER" id="PTHR30469">
    <property type="entry name" value="MULTIDRUG RESISTANCE PROTEIN MDTA"/>
    <property type="match status" value="1"/>
</dbReference>
<keyword evidence="2" id="KW-0812">Transmembrane</keyword>
<keyword evidence="2" id="KW-1133">Transmembrane helix</keyword>
<evidence type="ECO:0000313" key="3">
    <source>
        <dbReference type="EMBL" id="WPX96569.1"/>
    </source>
</evidence>
<evidence type="ECO:0000313" key="4">
    <source>
        <dbReference type="Proteomes" id="UP001327219"/>
    </source>
</evidence>
<feature type="transmembrane region" description="Helical" evidence="2">
    <location>
        <begin position="20"/>
        <end position="39"/>
    </location>
</feature>
<dbReference type="Gene3D" id="1.10.287.470">
    <property type="entry name" value="Helix hairpin bin"/>
    <property type="match status" value="1"/>
</dbReference>
<comment type="similarity">
    <text evidence="1">Belongs to the membrane fusion protein (MFP) (TC 8.A.1) family.</text>
</comment>
<dbReference type="PANTHER" id="PTHR30469:SF29">
    <property type="entry name" value="BLR2860 PROTEIN"/>
    <property type="match status" value="1"/>
</dbReference>
<dbReference type="Proteomes" id="UP001327219">
    <property type="component" value="Chromosome"/>
</dbReference>
<accession>A0ABZ0UNM2</accession>
<dbReference type="InterPro" id="IPR006143">
    <property type="entry name" value="RND_pump_MFP"/>
</dbReference>
<reference evidence="3 4" key="1">
    <citation type="submission" date="2022-11" db="EMBL/GenBank/DDBJ databases">
        <title>Host association and intracellularity evolved multiple times independently in the Rickettsiales.</title>
        <authorList>
            <person name="Castelli M."/>
            <person name="Nardi T."/>
            <person name="Gammuto L."/>
            <person name="Bellinzona G."/>
            <person name="Sabaneyeva E."/>
            <person name="Potekhin A."/>
            <person name="Serra V."/>
            <person name="Petroni G."/>
            <person name="Sassera D."/>
        </authorList>
    </citation>
    <scope>NUCLEOTIDE SEQUENCE [LARGE SCALE GENOMIC DNA]</scope>
    <source>
        <strain evidence="3 4">NDG2</strain>
    </source>
</reference>
<dbReference type="Gene3D" id="2.40.30.170">
    <property type="match status" value="1"/>
</dbReference>
<dbReference type="SUPFAM" id="SSF111369">
    <property type="entry name" value="HlyD-like secretion proteins"/>
    <property type="match status" value="1"/>
</dbReference>
<evidence type="ECO:0000256" key="1">
    <source>
        <dbReference type="ARBA" id="ARBA00009477"/>
    </source>
</evidence>
<name>A0ABZ0UNM2_9RICK</name>
<dbReference type="Gene3D" id="2.40.50.100">
    <property type="match status" value="1"/>
</dbReference>
<proteinExistence type="inferred from homology"/>
<keyword evidence="2" id="KW-0472">Membrane</keyword>
<dbReference type="NCBIfam" id="TIGR01730">
    <property type="entry name" value="RND_mfp"/>
    <property type="match status" value="1"/>
</dbReference>
<gene>
    <name evidence="3" type="ORF">Bandiella_00685</name>
</gene>